<dbReference type="CDD" id="cd00342">
    <property type="entry name" value="gram_neg_porins"/>
    <property type="match status" value="1"/>
</dbReference>
<evidence type="ECO:0000256" key="5">
    <source>
        <dbReference type="ARBA" id="ARBA00022692"/>
    </source>
</evidence>
<evidence type="ECO:0000256" key="1">
    <source>
        <dbReference type="ARBA" id="ARBA00004571"/>
    </source>
</evidence>
<evidence type="ECO:0000256" key="8">
    <source>
        <dbReference type="ARBA" id="ARBA00023114"/>
    </source>
</evidence>
<evidence type="ECO:0000256" key="11">
    <source>
        <dbReference type="SAM" id="SignalP"/>
    </source>
</evidence>
<keyword evidence="4" id="KW-1134">Transmembrane beta strand</keyword>
<name>A0ABV9QIW0_9BURK</name>
<keyword evidence="14" id="KW-1185">Reference proteome</keyword>
<proteinExistence type="predicted"/>
<sequence>MKYKLIPAAVLGLLAGSALAQSSVTLYGTLDGGILSQNSSAQGYSTTIPGATADKGHLTKFQDGGIGASNWGIRGSEDLGGGLKANFQLQGNISLATGASNPISGAVAPRTSAAFNQVAMLGMSGGWGEVKMGRQISPLYYAVAFTDPREGRYFGSILGAMVGMNSSAGWAGTTTNVPLSTVYDDSSVVYTLPNMGGVTVNYQHTFGNIDGSARAGARDAITMLYNNGAGLRLSAVYYNAADSYTLPTNATGKVNNRVTHLGAKYAWGQFSVGAGFMNAKNPSGVPAGMGVVNAASPALGSTAGNSNYDTWSVGVGYTFSPALRLLTGYYHIKDKNNSANQSDLLAVGMDYSLSKRTTAYLQAGHVKNKGTMNQALVYGTPVAAGVTTTGYMLGLRHSF</sequence>
<evidence type="ECO:0000256" key="2">
    <source>
        <dbReference type="ARBA" id="ARBA00011233"/>
    </source>
</evidence>
<dbReference type="PANTHER" id="PTHR34501">
    <property type="entry name" value="PROTEIN YDDL-RELATED"/>
    <property type="match status" value="1"/>
</dbReference>
<keyword evidence="9" id="KW-0472">Membrane</keyword>
<comment type="subcellular location">
    <subcellularLocation>
        <location evidence="1">Cell outer membrane</location>
        <topology evidence="1">Multi-pass membrane protein</topology>
    </subcellularLocation>
</comment>
<dbReference type="InterPro" id="IPR050298">
    <property type="entry name" value="Gram-neg_bact_OMP"/>
</dbReference>
<dbReference type="Gene3D" id="2.40.160.10">
    <property type="entry name" value="Porin"/>
    <property type="match status" value="1"/>
</dbReference>
<dbReference type="EMBL" id="JBHSHJ010000009">
    <property type="protein sequence ID" value="MFC4789650.1"/>
    <property type="molecule type" value="Genomic_DNA"/>
</dbReference>
<accession>A0ABV9QIW0</accession>
<reference evidence="14" key="1">
    <citation type="journal article" date="2019" name="Int. J. Syst. Evol. Microbiol.">
        <title>The Global Catalogue of Microorganisms (GCM) 10K type strain sequencing project: providing services to taxonomists for standard genome sequencing and annotation.</title>
        <authorList>
            <consortium name="The Broad Institute Genomics Platform"/>
            <consortium name="The Broad Institute Genome Sequencing Center for Infectious Disease"/>
            <person name="Wu L."/>
            <person name="Ma J."/>
        </authorList>
    </citation>
    <scope>NUCLEOTIDE SEQUENCE [LARGE SCALE GENOMIC DNA]</scope>
    <source>
        <strain evidence="14">CCUG 49452</strain>
    </source>
</reference>
<comment type="caution">
    <text evidence="13">The sequence shown here is derived from an EMBL/GenBank/DDBJ whole genome shotgun (WGS) entry which is preliminary data.</text>
</comment>
<evidence type="ECO:0000256" key="10">
    <source>
        <dbReference type="ARBA" id="ARBA00023237"/>
    </source>
</evidence>
<feature type="domain" description="Porin" evidence="12">
    <location>
        <begin position="8"/>
        <end position="371"/>
    </location>
</feature>
<evidence type="ECO:0000313" key="13">
    <source>
        <dbReference type="EMBL" id="MFC4789650.1"/>
    </source>
</evidence>
<dbReference type="RefSeq" id="WP_382433231.1">
    <property type="nucleotide sequence ID" value="NZ_JBHSHJ010000009.1"/>
</dbReference>
<feature type="chain" id="PRO_5046202787" evidence="11">
    <location>
        <begin position="21"/>
        <end position="399"/>
    </location>
</feature>
<dbReference type="InterPro" id="IPR002299">
    <property type="entry name" value="Porin_Neis"/>
</dbReference>
<keyword evidence="6 11" id="KW-0732">Signal</keyword>
<keyword evidence="3" id="KW-0813">Transport</keyword>
<dbReference type="Proteomes" id="UP001596001">
    <property type="component" value="Unassembled WGS sequence"/>
</dbReference>
<keyword evidence="5" id="KW-0812">Transmembrane</keyword>
<dbReference type="InterPro" id="IPR033900">
    <property type="entry name" value="Gram_neg_porin_domain"/>
</dbReference>
<evidence type="ECO:0000256" key="7">
    <source>
        <dbReference type="ARBA" id="ARBA00023065"/>
    </source>
</evidence>
<dbReference type="InterPro" id="IPR023614">
    <property type="entry name" value="Porin_dom_sf"/>
</dbReference>
<dbReference type="PANTHER" id="PTHR34501:SF9">
    <property type="entry name" value="MAJOR OUTER MEMBRANE PROTEIN P.IA"/>
    <property type="match status" value="1"/>
</dbReference>
<organism evidence="13 14">
    <name type="scientific">Giesbergeria sinuosa</name>
    <dbReference type="NCBI Taxonomy" id="80883"/>
    <lineage>
        <taxon>Bacteria</taxon>
        <taxon>Pseudomonadati</taxon>
        <taxon>Pseudomonadota</taxon>
        <taxon>Betaproteobacteria</taxon>
        <taxon>Burkholderiales</taxon>
        <taxon>Comamonadaceae</taxon>
        <taxon>Giesbergeria</taxon>
    </lineage>
</organism>
<evidence type="ECO:0000256" key="9">
    <source>
        <dbReference type="ARBA" id="ARBA00023136"/>
    </source>
</evidence>
<keyword evidence="7" id="KW-0406">Ion transport</keyword>
<evidence type="ECO:0000313" key="14">
    <source>
        <dbReference type="Proteomes" id="UP001596001"/>
    </source>
</evidence>
<dbReference type="Pfam" id="PF13609">
    <property type="entry name" value="Porin_4"/>
    <property type="match status" value="1"/>
</dbReference>
<dbReference type="PRINTS" id="PR00184">
    <property type="entry name" value="NEISSPPORIN"/>
</dbReference>
<evidence type="ECO:0000256" key="3">
    <source>
        <dbReference type="ARBA" id="ARBA00022448"/>
    </source>
</evidence>
<evidence type="ECO:0000256" key="6">
    <source>
        <dbReference type="ARBA" id="ARBA00022729"/>
    </source>
</evidence>
<keyword evidence="10" id="KW-0998">Cell outer membrane</keyword>
<evidence type="ECO:0000256" key="4">
    <source>
        <dbReference type="ARBA" id="ARBA00022452"/>
    </source>
</evidence>
<dbReference type="SUPFAM" id="SSF56935">
    <property type="entry name" value="Porins"/>
    <property type="match status" value="1"/>
</dbReference>
<evidence type="ECO:0000259" key="12">
    <source>
        <dbReference type="Pfam" id="PF13609"/>
    </source>
</evidence>
<keyword evidence="8" id="KW-0626">Porin</keyword>
<protein>
    <submittedName>
        <fullName evidence="13">Porin</fullName>
    </submittedName>
</protein>
<feature type="signal peptide" evidence="11">
    <location>
        <begin position="1"/>
        <end position="20"/>
    </location>
</feature>
<comment type="subunit">
    <text evidence="2">Homotrimer.</text>
</comment>
<gene>
    <name evidence="13" type="ORF">ACFO6X_11745</name>
</gene>